<evidence type="ECO:0000313" key="3">
    <source>
        <dbReference type="Proteomes" id="UP001224418"/>
    </source>
</evidence>
<sequence>MSNNPLHCESENCYFNKSGECHSCKIKIAGNTATTTSDTCCESFQNKYEATPSFTNSVDQTFTKVGTEAISCHAQNCRHNKNQACVAPTVKINPETASCETFCK</sequence>
<accession>A0ABU0JTJ5</accession>
<reference evidence="2 3" key="1">
    <citation type="submission" date="2023-07" db="EMBL/GenBank/DDBJ databases">
        <title>Genomic Encyclopedia of Type Strains, Phase IV (KMG-IV): sequencing the most valuable type-strain genomes for metagenomic binning, comparative biology and taxonomic classification.</title>
        <authorList>
            <person name="Goeker M."/>
        </authorList>
    </citation>
    <scope>NUCLEOTIDE SEQUENCE [LARGE SCALE GENOMIC DNA]</scope>
    <source>
        <strain evidence="2 3">DSM 1400</strain>
    </source>
</reference>
<comment type="caution">
    <text evidence="2">The sequence shown here is derived from an EMBL/GenBank/DDBJ whole genome shotgun (WGS) entry which is preliminary data.</text>
</comment>
<gene>
    <name evidence="2" type="ORF">QOZ93_002174</name>
</gene>
<dbReference type="RefSeq" id="WP_307356404.1">
    <property type="nucleotide sequence ID" value="NZ_BAAACJ010000007.1"/>
</dbReference>
<dbReference type="EMBL" id="JAUSWN010000019">
    <property type="protein sequence ID" value="MDQ0480426.1"/>
    <property type="molecule type" value="Genomic_DNA"/>
</dbReference>
<evidence type="ECO:0000259" key="1">
    <source>
        <dbReference type="Pfam" id="PF07561"/>
    </source>
</evidence>
<dbReference type="Pfam" id="PF07561">
    <property type="entry name" value="DUF1540"/>
    <property type="match status" value="2"/>
</dbReference>
<feature type="domain" description="DUF1540" evidence="1">
    <location>
        <begin position="70"/>
        <end position="103"/>
    </location>
</feature>
<protein>
    <recommendedName>
        <fullName evidence="1">DUF1540 domain-containing protein</fullName>
    </recommendedName>
</protein>
<organism evidence="2 3">
    <name type="scientific">Hathewaya limosa</name>
    <name type="common">Clostridium limosum</name>
    <dbReference type="NCBI Taxonomy" id="1536"/>
    <lineage>
        <taxon>Bacteria</taxon>
        <taxon>Bacillati</taxon>
        <taxon>Bacillota</taxon>
        <taxon>Clostridia</taxon>
        <taxon>Eubacteriales</taxon>
        <taxon>Clostridiaceae</taxon>
        <taxon>Hathewaya</taxon>
    </lineage>
</organism>
<dbReference type="Proteomes" id="UP001224418">
    <property type="component" value="Unassembled WGS sequence"/>
</dbReference>
<feature type="domain" description="DUF1540" evidence="1">
    <location>
        <begin position="7"/>
        <end position="44"/>
    </location>
</feature>
<dbReference type="InterPro" id="IPR011437">
    <property type="entry name" value="DUF1540"/>
</dbReference>
<proteinExistence type="predicted"/>
<name>A0ABU0JTJ5_HATLI</name>
<keyword evidence="3" id="KW-1185">Reference proteome</keyword>
<evidence type="ECO:0000313" key="2">
    <source>
        <dbReference type="EMBL" id="MDQ0480426.1"/>
    </source>
</evidence>